<sequence>MPSSLIANSATADNELRWFSEVAVARGAISFGQDAQEQPIETILPPDITNDTSLYADTIRKFHMSFEERFILALALIPHLRPEMLDMLFLKNPATDRLYTELGGQKGTVHNGYLPTGETAVFLLAGYQLRQRIELMALFDENHYFYRHNLLKLQSAAPGEPRLSGALAISAEYLTLLTTGESYRPDFGAGFPAKRLTTSLEWSDLVVSEDILDELDEVRVWLQHGQALLNDWGFKGKVKPGFRVLFSGPPGTGKTLAATLLGKSVHRDLYRIDLSMVVSKYIGETEKNLANVFDKAENSEWILFFDEADALFGKRTSTSDAHDRHANQEVSYLLQRIEDFPGLVILATNFKSNLDEAFARRFQLSINFQKPDFEQRLRLWHNAFTPPCELAPEVNLEKIAYEHELTGAAIMNVLRYCSLRALEKGTTVIASHDILRGIRKEMQKEGKNVF</sequence>
<feature type="domain" description="AAA+ ATPase" evidence="4">
    <location>
        <begin position="240"/>
        <end position="372"/>
    </location>
</feature>
<dbReference type="InterPro" id="IPR003593">
    <property type="entry name" value="AAA+_ATPase"/>
</dbReference>
<dbReference type="OrthoDB" id="7438987at2"/>
<dbReference type="SUPFAM" id="SSF52540">
    <property type="entry name" value="P-loop containing nucleoside triphosphate hydrolases"/>
    <property type="match status" value="1"/>
</dbReference>
<dbReference type="AlphaFoldDB" id="A0A173MEG6"/>
<dbReference type="CDD" id="cd19481">
    <property type="entry name" value="RecA-like_protease"/>
    <property type="match status" value="1"/>
</dbReference>
<dbReference type="GO" id="GO:0016887">
    <property type="term" value="F:ATP hydrolysis activity"/>
    <property type="evidence" value="ECO:0007669"/>
    <property type="project" value="InterPro"/>
</dbReference>
<evidence type="ECO:0000256" key="2">
    <source>
        <dbReference type="ARBA" id="ARBA00022741"/>
    </source>
</evidence>
<dbReference type="Proteomes" id="UP000186917">
    <property type="component" value="Unassembled WGS sequence"/>
</dbReference>
<keyword evidence="2" id="KW-0547">Nucleotide-binding</keyword>
<evidence type="ECO:0000259" key="4">
    <source>
        <dbReference type="SMART" id="SM00382"/>
    </source>
</evidence>
<proteinExistence type="inferred from homology"/>
<dbReference type="PANTHER" id="PTHR23073">
    <property type="entry name" value="26S PROTEASOME REGULATORY SUBUNIT"/>
    <property type="match status" value="1"/>
</dbReference>
<dbReference type="RefSeq" id="WP_076380286.1">
    <property type="nucleotide sequence ID" value="NZ_AP017422.1"/>
</dbReference>
<comment type="similarity">
    <text evidence="1">Belongs to the AAA ATPase family.</text>
</comment>
<evidence type="ECO:0000313" key="6">
    <source>
        <dbReference type="Proteomes" id="UP000186917"/>
    </source>
</evidence>
<dbReference type="Pfam" id="PF00004">
    <property type="entry name" value="AAA"/>
    <property type="match status" value="1"/>
</dbReference>
<keyword evidence="6" id="KW-1185">Reference proteome</keyword>
<reference evidence="6" key="1">
    <citation type="submission" date="2017-01" db="EMBL/GenBank/DDBJ databases">
        <authorList>
            <person name="Varghese N."/>
            <person name="Submissions S."/>
        </authorList>
    </citation>
    <scope>NUCLEOTIDE SEQUENCE [LARGE SCALE GENOMIC DNA]</scope>
    <source>
        <strain evidence="6">DSM 21054</strain>
    </source>
</reference>
<evidence type="ECO:0000256" key="3">
    <source>
        <dbReference type="ARBA" id="ARBA00022840"/>
    </source>
</evidence>
<dbReference type="InterPro" id="IPR050221">
    <property type="entry name" value="26S_Proteasome_ATPase"/>
</dbReference>
<name>A0A173MEG6_9BACT</name>
<dbReference type="Gene3D" id="3.40.50.300">
    <property type="entry name" value="P-loop containing nucleotide triphosphate hydrolases"/>
    <property type="match status" value="1"/>
</dbReference>
<organism evidence="5 6">
    <name type="scientific">Filimonas lacunae</name>
    <dbReference type="NCBI Taxonomy" id="477680"/>
    <lineage>
        <taxon>Bacteria</taxon>
        <taxon>Pseudomonadati</taxon>
        <taxon>Bacteroidota</taxon>
        <taxon>Chitinophagia</taxon>
        <taxon>Chitinophagales</taxon>
        <taxon>Chitinophagaceae</taxon>
        <taxon>Filimonas</taxon>
    </lineage>
</organism>
<dbReference type="InterPro" id="IPR003959">
    <property type="entry name" value="ATPase_AAA_core"/>
</dbReference>
<evidence type="ECO:0000313" key="5">
    <source>
        <dbReference type="EMBL" id="SIT24091.1"/>
    </source>
</evidence>
<evidence type="ECO:0000256" key="1">
    <source>
        <dbReference type="ARBA" id="ARBA00006914"/>
    </source>
</evidence>
<dbReference type="InterPro" id="IPR027417">
    <property type="entry name" value="P-loop_NTPase"/>
</dbReference>
<dbReference type="EMBL" id="FTOR01000006">
    <property type="protein sequence ID" value="SIT24091.1"/>
    <property type="molecule type" value="Genomic_DNA"/>
</dbReference>
<dbReference type="KEGG" id="fln:FLA_2007"/>
<gene>
    <name evidence="5" type="ORF">SAMN05421788_10666</name>
</gene>
<accession>A0A173MEG6</accession>
<keyword evidence="3" id="KW-0067">ATP-binding</keyword>
<protein>
    <submittedName>
        <fullName evidence="5">ATPase family associated with various cellular activities (AAA)</fullName>
    </submittedName>
</protein>
<dbReference type="SMART" id="SM00382">
    <property type="entry name" value="AAA"/>
    <property type="match status" value="1"/>
</dbReference>
<dbReference type="GO" id="GO:0005524">
    <property type="term" value="F:ATP binding"/>
    <property type="evidence" value="ECO:0007669"/>
    <property type="project" value="UniProtKB-KW"/>
</dbReference>
<dbReference type="STRING" id="477680.SAMN05421788_10666"/>